<protein>
    <recommendedName>
        <fullName evidence="1">Peptidase M16 C-terminal domain-containing protein</fullName>
    </recommendedName>
</protein>
<dbReference type="InterPro" id="IPR011249">
    <property type="entry name" value="Metalloenz_LuxS/M16"/>
</dbReference>
<feature type="domain" description="Peptidase M16 C-terminal" evidence="1">
    <location>
        <begin position="2"/>
        <end position="97"/>
    </location>
</feature>
<organism evidence="2 3">
    <name type="scientific">Rhizopus oryzae</name>
    <name type="common">Mucormycosis agent</name>
    <name type="synonym">Rhizopus arrhizus var. delemar</name>
    <dbReference type="NCBI Taxonomy" id="64495"/>
    <lineage>
        <taxon>Eukaryota</taxon>
        <taxon>Fungi</taxon>
        <taxon>Fungi incertae sedis</taxon>
        <taxon>Mucoromycota</taxon>
        <taxon>Mucoromycotina</taxon>
        <taxon>Mucoromycetes</taxon>
        <taxon>Mucorales</taxon>
        <taxon>Mucorineae</taxon>
        <taxon>Rhizopodaceae</taxon>
        <taxon>Rhizopus</taxon>
    </lineage>
</organism>
<name>A0A9P6WTZ8_RHIOR</name>
<dbReference type="EMBL" id="JAANQT010007764">
    <property type="protein sequence ID" value="KAG1285315.1"/>
    <property type="molecule type" value="Genomic_DNA"/>
</dbReference>
<gene>
    <name evidence="2" type="ORF">G6F64_014265</name>
</gene>
<proteinExistence type="predicted"/>
<evidence type="ECO:0000259" key="1">
    <source>
        <dbReference type="Pfam" id="PF05193"/>
    </source>
</evidence>
<dbReference type="Pfam" id="PF05193">
    <property type="entry name" value="Peptidase_M16_C"/>
    <property type="match status" value="1"/>
</dbReference>
<reference evidence="2" key="1">
    <citation type="journal article" date="2020" name="Microb. Genom.">
        <title>Genetic diversity of clinical and environmental Mucorales isolates obtained from an investigation of mucormycosis cases among solid organ transplant recipients.</title>
        <authorList>
            <person name="Nguyen M.H."/>
            <person name="Kaul D."/>
            <person name="Muto C."/>
            <person name="Cheng S.J."/>
            <person name="Richter R.A."/>
            <person name="Bruno V.M."/>
            <person name="Liu G."/>
            <person name="Beyhan S."/>
            <person name="Sundermann A.J."/>
            <person name="Mounaud S."/>
            <person name="Pasculle A.W."/>
            <person name="Nierman W.C."/>
            <person name="Driscoll E."/>
            <person name="Cumbie R."/>
            <person name="Clancy C.J."/>
            <person name="Dupont C.L."/>
        </authorList>
    </citation>
    <scope>NUCLEOTIDE SEQUENCE</scope>
    <source>
        <strain evidence="2">GL11</strain>
    </source>
</reference>
<dbReference type="AlphaFoldDB" id="A0A9P6WTZ8"/>
<dbReference type="InterPro" id="IPR007863">
    <property type="entry name" value="Peptidase_M16_C"/>
</dbReference>
<comment type="caution">
    <text evidence="2">The sequence shown here is derived from an EMBL/GenBank/DDBJ whole genome shotgun (WGS) entry which is preliminary data.</text>
</comment>
<dbReference type="SUPFAM" id="SSF63411">
    <property type="entry name" value="LuxS/MPP-like metallohydrolase"/>
    <property type="match status" value="1"/>
</dbReference>
<evidence type="ECO:0000313" key="3">
    <source>
        <dbReference type="Proteomes" id="UP000716291"/>
    </source>
</evidence>
<evidence type="ECO:0000313" key="2">
    <source>
        <dbReference type="EMBL" id="KAG1285315.1"/>
    </source>
</evidence>
<keyword evidence="3" id="KW-1185">Reference proteome</keyword>
<dbReference type="GO" id="GO:0046872">
    <property type="term" value="F:metal ion binding"/>
    <property type="evidence" value="ECO:0007669"/>
    <property type="project" value="InterPro"/>
</dbReference>
<dbReference type="Proteomes" id="UP000716291">
    <property type="component" value="Unassembled WGS sequence"/>
</dbReference>
<sequence length="186" mass="20425">MYHIPAAGSPDFVPLDLATVILSDTPSGRLYHALGATNLASGGSGFTMENRDPGLAMFGAQLPPGKNLDTAVQALTSTLETLGKKPFTQQELDRARSKWLTAWEQTYSDPEQVGVALSEAIAAGDWRLFFLQRDRARKASLADVQQAAVTYLVQSNRIEGRYIPTEKPLRAPQLQREDLTAVFKDY</sequence>
<accession>A0A9P6WTZ8</accession>
<dbReference type="Gene3D" id="3.30.830.10">
    <property type="entry name" value="Metalloenzyme, LuxS/M16 peptidase-like"/>
    <property type="match status" value="1"/>
</dbReference>